<evidence type="ECO:0000313" key="1">
    <source>
        <dbReference type="EMBL" id="CAH1603275.1"/>
    </source>
</evidence>
<dbReference type="EMBL" id="CAKMUD010000127">
    <property type="protein sequence ID" value="CAH1603275.1"/>
    <property type="molecule type" value="Genomic_DNA"/>
</dbReference>
<evidence type="ECO:0008006" key="3">
    <source>
        <dbReference type="Google" id="ProtNLM"/>
    </source>
</evidence>
<accession>A0AAU9QXW5</accession>
<organism evidence="1 2">
    <name type="scientific">Vibrio jasicida</name>
    <dbReference type="NCBI Taxonomy" id="766224"/>
    <lineage>
        <taxon>Bacteria</taxon>
        <taxon>Pseudomonadati</taxon>
        <taxon>Pseudomonadota</taxon>
        <taxon>Gammaproteobacteria</taxon>
        <taxon>Vibrionales</taxon>
        <taxon>Vibrionaceae</taxon>
        <taxon>Vibrio</taxon>
    </lineage>
</organism>
<reference evidence="1" key="1">
    <citation type="submission" date="2022-01" db="EMBL/GenBank/DDBJ databases">
        <authorList>
            <person name="Lagorce A."/>
        </authorList>
    </citation>
    <scope>NUCLEOTIDE SEQUENCE</scope>
    <source>
        <strain evidence="1">Th15_F1_A12</strain>
    </source>
</reference>
<sequence length="44" mass="4920">MGIHHFRAGTKKEQRYTKHGCSFSEFLFSAMSDANLTAETAAKL</sequence>
<dbReference type="AlphaFoldDB" id="A0AAU9QXW5"/>
<dbReference type="Proteomes" id="UP001295462">
    <property type="component" value="Unassembled WGS sequence"/>
</dbReference>
<comment type="caution">
    <text evidence="1">The sequence shown here is derived from an EMBL/GenBank/DDBJ whole genome shotgun (WGS) entry which is preliminary data.</text>
</comment>
<evidence type="ECO:0000313" key="2">
    <source>
        <dbReference type="Proteomes" id="UP001295462"/>
    </source>
</evidence>
<gene>
    <name evidence="1" type="ORF">THF1A12_70002</name>
</gene>
<protein>
    <recommendedName>
        <fullName evidence="3">Transposase</fullName>
    </recommendedName>
</protein>
<name>A0AAU9QXW5_9VIBR</name>
<proteinExistence type="predicted"/>